<dbReference type="RefSeq" id="WP_377253622.1">
    <property type="nucleotide sequence ID" value="NZ_JBHLUH010000047.1"/>
</dbReference>
<feature type="chain" id="PRO_5046948699" evidence="2">
    <location>
        <begin position="29"/>
        <end position="53"/>
    </location>
</feature>
<dbReference type="Proteomes" id="UP001589867">
    <property type="component" value="Unassembled WGS sequence"/>
</dbReference>
<reference evidence="3 4" key="1">
    <citation type="submission" date="2024-09" db="EMBL/GenBank/DDBJ databases">
        <authorList>
            <person name="Sun Q."/>
            <person name="Mori K."/>
        </authorList>
    </citation>
    <scope>NUCLEOTIDE SEQUENCE [LARGE SCALE GENOMIC DNA]</scope>
    <source>
        <strain evidence="3 4">TBRC 3947</strain>
    </source>
</reference>
<feature type="region of interest" description="Disordered" evidence="1">
    <location>
        <begin position="28"/>
        <end position="53"/>
    </location>
</feature>
<gene>
    <name evidence="3" type="ORF">ACFFIA_22645</name>
</gene>
<dbReference type="EMBL" id="JBHLUH010000047">
    <property type="protein sequence ID" value="MFC0530463.1"/>
    <property type="molecule type" value="Genomic_DNA"/>
</dbReference>
<sequence>MHRRPPRTRLIAAALATALTGAAAVATATTGQVLSRRAHRASDRGPRSGTMIR</sequence>
<feature type="signal peptide" evidence="2">
    <location>
        <begin position="1"/>
        <end position="28"/>
    </location>
</feature>
<evidence type="ECO:0000256" key="2">
    <source>
        <dbReference type="SAM" id="SignalP"/>
    </source>
</evidence>
<organism evidence="3 4">
    <name type="scientific">Phytohabitans kaempferiae</name>
    <dbReference type="NCBI Taxonomy" id="1620943"/>
    <lineage>
        <taxon>Bacteria</taxon>
        <taxon>Bacillati</taxon>
        <taxon>Actinomycetota</taxon>
        <taxon>Actinomycetes</taxon>
        <taxon>Micromonosporales</taxon>
        <taxon>Micromonosporaceae</taxon>
    </lineage>
</organism>
<comment type="caution">
    <text evidence="3">The sequence shown here is derived from an EMBL/GenBank/DDBJ whole genome shotgun (WGS) entry which is preliminary data.</text>
</comment>
<proteinExistence type="predicted"/>
<name>A0ABV6M7R5_9ACTN</name>
<evidence type="ECO:0000313" key="4">
    <source>
        <dbReference type="Proteomes" id="UP001589867"/>
    </source>
</evidence>
<evidence type="ECO:0000313" key="3">
    <source>
        <dbReference type="EMBL" id="MFC0530463.1"/>
    </source>
</evidence>
<accession>A0ABV6M7R5</accession>
<keyword evidence="4" id="KW-1185">Reference proteome</keyword>
<evidence type="ECO:0000256" key="1">
    <source>
        <dbReference type="SAM" id="MobiDB-lite"/>
    </source>
</evidence>
<protein>
    <submittedName>
        <fullName evidence="3">Uncharacterized protein</fullName>
    </submittedName>
</protein>
<keyword evidence="2" id="KW-0732">Signal</keyword>